<dbReference type="Proteomes" id="UP001270362">
    <property type="component" value="Unassembled WGS sequence"/>
</dbReference>
<evidence type="ECO:0000256" key="2">
    <source>
        <dbReference type="SAM" id="Phobius"/>
    </source>
</evidence>
<name>A0AAE1CDT4_9PEZI</name>
<dbReference type="EMBL" id="JAULSO010000002">
    <property type="protein sequence ID" value="KAK3689851.1"/>
    <property type="molecule type" value="Genomic_DNA"/>
</dbReference>
<feature type="region of interest" description="Disordered" evidence="1">
    <location>
        <begin position="76"/>
        <end position="114"/>
    </location>
</feature>
<keyword evidence="4" id="KW-1185">Reference proteome</keyword>
<feature type="transmembrane region" description="Helical" evidence="2">
    <location>
        <begin position="20"/>
        <end position="37"/>
    </location>
</feature>
<keyword evidence="2" id="KW-0472">Membrane</keyword>
<dbReference type="AlphaFoldDB" id="A0AAE1CDT4"/>
<protein>
    <submittedName>
        <fullName evidence="3">Uncharacterized protein</fullName>
    </submittedName>
</protein>
<reference evidence="3" key="2">
    <citation type="submission" date="2023-06" db="EMBL/GenBank/DDBJ databases">
        <authorList>
            <consortium name="Lawrence Berkeley National Laboratory"/>
            <person name="Haridas S."/>
            <person name="Hensen N."/>
            <person name="Bonometti L."/>
            <person name="Westerberg I."/>
            <person name="Brannstrom I.O."/>
            <person name="Guillou S."/>
            <person name="Cros-Aarteil S."/>
            <person name="Calhoun S."/>
            <person name="Kuo A."/>
            <person name="Mondo S."/>
            <person name="Pangilinan J."/>
            <person name="Riley R."/>
            <person name="Labutti K."/>
            <person name="Andreopoulos B."/>
            <person name="Lipzen A."/>
            <person name="Chen C."/>
            <person name="Yanf M."/>
            <person name="Daum C."/>
            <person name="Ng V."/>
            <person name="Clum A."/>
            <person name="Steindorff A."/>
            <person name="Ohm R."/>
            <person name="Martin F."/>
            <person name="Silar P."/>
            <person name="Natvig D."/>
            <person name="Lalanne C."/>
            <person name="Gautier V."/>
            <person name="Ament-Velasquez S.L."/>
            <person name="Kruys A."/>
            <person name="Hutchinson M.I."/>
            <person name="Powell A.J."/>
            <person name="Barry K."/>
            <person name="Miller A.N."/>
            <person name="Grigoriev I.V."/>
            <person name="Debuchy R."/>
            <person name="Gladieux P."/>
            <person name="Thoren M.H."/>
            <person name="Johannesson H."/>
        </authorList>
    </citation>
    <scope>NUCLEOTIDE SEQUENCE</scope>
    <source>
        <strain evidence="3">CBS 314.62</strain>
    </source>
</reference>
<proteinExistence type="predicted"/>
<evidence type="ECO:0000256" key="1">
    <source>
        <dbReference type="SAM" id="MobiDB-lite"/>
    </source>
</evidence>
<evidence type="ECO:0000313" key="4">
    <source>
        <dbReference type="Proteomes" id="UP001270362"/>
    </source>
</evidence>
<sequence length="130" mass="14686">MLAPAVAVLENWEAFPPPPWFFFLLPLVPCLFTLRPCSYTAVRLEQGCPFSQPQWAILLVLGKAWPRPNDRILGRRRTMQESDLAGRPAANESELGLPASRSGREWRQKEGGSGAQCGLRWRCRCSCKCR</sequence>
<reference evidence="3" key="1">
    <citation type="journal article" date="2023" name="Mol. Phylogenet. Evol.">
        <title>Genome-scale phylogeny and comparative genomics of the fungal order Sordariales.</title>
        <authorList>
            <person name="Hensen N."/>
            <person name="Bonometti L."/>
            <person name="Westerberg I."/>
            <person name="Brannstrom I.O."/>
            <person name="Guillou S."/>
            <person name="Cros-Aarteil S."/>
            <person name="Calhoun S."/>
            <person name="Haridas S."/>
            <person name="Kuo A."/>
            <person name="Mondo S."/>
            <person name="Pangilinan J."/>
            <person name="Riley R."/>
            <person name="LaButti K."/>
            <person name="Andreopoulos B."/>
            <person name="Lipzen A."/>
            <person name="Chen C."/>
            <person name="Yan M."/>
            <person name="Daum C."/>
            <person name="Ng V."/>
            <person name="Clum A."/>
            <person name="Steindorff A."/>
            <person name="Ohm R.A."/>
            <person name="Martin F."/>
            <person name="Silar P."/>
            <person name="Natvig D.O."/>
            <person name="Lalanne C."/>
            <person name="Gautier V."/>
            <person name="Ament-Velasquez S.L."/>
            <person name="Kruys A."/>
            <person name="Hutchinson M.I."/>
            <person name="Powell A.J."/>
            <person name="Barry K."/>
            <person name="Miller A.N."/>
            <person name="Grigoriev I.V."/>
            <person name="Debuchy R."/>
            <person name="Gladieux P."/>
            <person name="Hiltunen Thoren M."/>
            <person name="Johannesson H."/>
        </authorList>
    </citation>
    <scope>NUCLEOTIDE SEQUENCE</scope>
    <source>
        <strain evidence="3">CBS 314.62</strain>
    </source>
</reference>
<evidence type="ECO:0000313" key="3">
    <source>
        <dbReference type="EMBL" id="KAK3689851.1"/>
    </source>
</evidence>
<keyword evidence="2" id="KW-0812">Transmembrane</keyword>
<gene>
    <name evidence="3" type="ORF">B0T22DRAFT_180854</name>
</gene>
<keyword evidence="2" id="KW-1133">Transmembrane helix</keyword>
<organism evidence="3 4">
    <name type="scientific">Podospora appendiculata</name>
    <dbReference type="NCBI Taxonomy" id="314037"/>
    <lineage>
        <taxon>Eukaryota</taxon>
        <taxon>Fungi</taxon>
        <taxon>Dikarya</taxon>
        <taxon>Ascomycota</taxon>
        <taxon>Pezizomycotina</taxon>
        <taxon>Sordariomycetes</taxon>
        <taxon>Sordariomycetidae</taxon>
        <taxon>Sordariales</taxon>
        <taxon>Podosporaceae</taxon>
        <taxon>Podospora</taxon>
    </lineage>
</organism>
<accession>A0AAE1CDT4</accession>
<comment type="caution">
    <text evidence="3">The sequence shown here is derived from an EMBL/GenBank/DDBJ whole genome shotgun (WGS) entry which is preliminary data.</text>
</comment>